<comment type="caution">
    <text evidence="2">The sequence shown here is derived from an EMBL/GenBank/DDBJ whole genome shotgun (WGS) entry which is preliminary data.</text>
</comment>
<dbReference type="EMBL" id="QEAN01000135">
    <property type="protein sequence ID" value="TPX46446.1"/>
    <property type="molecule type" value="Genomic_DNA"/>
</dbReference>
<evidence type="ECO:0000256" key="1">
    <source>
        <dbReference type="SAM" id="SignalP"/>
    </source>
</evidence>
<dbReference type="Proteomes" id="UP000317494">
    <property type="component" value="Unassembled WGS sequence"/>
</dbReference>
<feature type="chain" id="PRO_5021222463" evidence="1">
    <location>
        <begin position="20"/>
        <end position="220"/>
    </location>
</feature>
<dbReference type="VEuPathDB" id="FungiDB:SeMB42_g03692"/>
<proteinExistence type="predicted"/>
<reference evidence="2 3" key="1">
    <citation type="journal article" date="2019" name="Sci. Rep.">
        <title>Comparative genomics of chytrid fungi reveal insights into the obligate biotrophic and pathogenic lifestyle of Synchytrium endobioticum.</title>
        <authorList>
            <person name="van de Vossenberg B.T.L.H."/>
            <person name="Warris S."/>
            <person name="Nguyen H.D.T."/>
            <person name="van Gent-Pelzer M.P.E."/>
            <person name="Joly D.L."/>
            <person name="van de Geest H.C."/>
            <person name="Bonants P.J.M."/>
            <person name="Smith D.S."/>
            <person name="Levesque C.A."/>
            <person name="van der Lee T.A.J."/>
        </authorList>
    </citation>
    <scope>NUCLEOTIDE SEQUENCE [LARGE SCALE GENOMIC DNA]</scope>
    <source>
        <strain evidence="2 3">MB42</strain>
    </source>
</reference>
<accession>A0A507D4T7</accession>
<dbReference type="AlphaFoldDB" id="A0A507D4T7"/>
<evidence type="ECO:0000313" key="3">
    <source>
        <dbReference type="Proteomes" id="UP000317494"/>
    </source>
</evidence>
<gene>
    <name evidence="2" type="ORF">SeMB42_g03692</name>
</gene>
<feature type="signal peptide" evidence="1">
    <location>
        <begin position="1"/>
        <end position="19"/>
    </location>
</feature>
<protein>
    <submittedName>
        <fullName evidence="2">Uncharacterized protein</fullName>
    </submittedName>
</protein>
<sequence>MSIILVLCAFLQLWGHALAATNSTSPFSGTWNVVEYAPSNSSDAVDCTKLDNVTLTFGNRTWTRRVNATSTGAPPYTLDAFHSDGNYRFIETLNTSQSPPISLVKFQVVANIDRPAASTEKIVCAHYTLSENHFSFQINATDYTMCPIHAEPFNSRCNRFMYWEGDRAHPAGNRTGGGHETNHTDDGGNDPSFSASGHCLVNRLAPLSLMVFAGSVVAWL</sequence>
<evidence type="ECO:0000313" key="2">
    <source>
        <dbReference type="EMBL" id="TPX46446.1"/>
    </source>
</evidence>
<keyword evidence="3" id="KW-1185">Reference proteome</keyword>
<organism evidence="2 3">
    <name type="scientific">Synchytrium endobioticum</name>
    <dbReference type="NCBI Taxonomy" id="286115"/>
    <lineage>
        <taxon>Eukaryota</taxon>
        <taxon>Fungi</taxon>
        <taxon>Fungi incertae sedis</taxon>
        <taxon>Chytridiomycota</taxon>
        <taxon>Chytridiomycota incertae sedis</taxon>
        <taxon>Chytridiomycetes</taxon>
        <taxon>Synchytriales</taxon>
        <taxon>Synchytriaceae</taxon>
        <taxon>Synchytrium</taxon>
    </lineage>
</organism>
<name>A0A507D4T7_9FUNG</name>
<keyword evidence="1" id="KW-0732">Signal</keyword>